<dbReference type="Pfam" id="PF03016">
    <property type="entry name" value="Exostosin_GT47"/>
    <property type="match status" value="2"/>
</dbReference>
<feature type="domain" description="Exostosin GT47" evidence="6">
    <location>
        <begin position="500"/>
        <end position="829"/>
    </location>
</feature>
<evidence type="ECO:0000313" key="7">
    <source>
        <dbReference type="EMBL" id="KAJ8449703.1"/>
    </source>
</evidence>
<organism evidence="7 8">
    <name type="scientific">Carnegiea gigantea</name>
    <dbReference type="NCBI Taxonomy" id="171969"/>
    <lineage>
        <taxon>Eukaryota</taxon>
        <taxon>Viridiplantae</taxon>
        <taxon>Streptophyta</taxon>
        <taxon>Embryophyta</taxon>
        <taxon>Tracheophyta</taxon>
        <taxon>Spermatophyta</taxon>
        <taxon>Magnoliopsida</taxon>
        <taxon>eudicotyledons</taxon>
        <taxon>Gunneridae</taxon>
        <taxon>Pentapetalae</taxon>
        <taxon>Caryophyllales</taxon>
        <taxon>Cactineae</taxon>
        <taxon>Cactaceae</taxon>
        <taxon>Cactoideae</taxon>
        <taxon>Echinocereeae</taxon>
        <taxon>Carnegiea</taxon>
    </lineage>
</organism>
<evidence type="ECO:0000313" key="8">
    <source>
        <dbReference type="Proteomes" id="UP001153076"/>
    </source>
</evidence>
<keyword evidence="8" id="KW-1185">Reference proteome</keyword>
<evidence type="ECO:0000256" key="2">
    <source>
        <dbReference type="ARBA" id="ARBA00010271"/>
    </source>
</evidence>
<sequence length="927" mass="107396">MFSFKAVIRKPILDSMVLRHYQKNLCLVATFFLFLLCLTLPTIQYFSDYITTKVAIRSLKISPSVDQHAEELTHEEAPLPKDPCSGRLIYIHDLPSRFNHELLRNCKNLSHWFDFCPYLKNHGFGPVLNDTGDFISEGCWYATNQFMLSVIFHNRMKQYECLTNDSSLASAIYAPFYAGLEIGQHLWGAFNNSVRDAMAQDFTKWLRGRPEWRVMLGWDHFFVSGRITWDFRRLSNPEANWGSKLMSLPEAKNMTMLTIESSPYGKNDFGIPYPTYFHPSSDAEVVEWQDRVRRQKREYLFTFSGAPRPNMTTSIRGELINQCSNSTRCKMLSCLRNDFCSRPLHIIKIFMQSDFCLQPAGDSYTRRSTFDSILAGCIPVFFHPGSAYIQYLWHFPKNYTKYSVFIPMSGIKNGSASIEEVLSEVPEEDVMTMREEVIRLIPKIIYAKKKLEKFEDAFDITIKNVLERIEGARRQIREGKDPDNEFPEPTKVDEETHLPCSGRLIYIHDLPSKFNQDLLRDCKNLNKQVDFCLPLKNHGFGPVLNDSGDFTSGGSWYATNQFMLSVIFHNRMKQYECLTNDSSLASAIYAPFYPGLEMRRFMKGGFKCSVRDAMGQNFVKWLRGRPEWGVMLGWDHFFVSGRITWDLRRRTSPFGNWGTKLLELPEAKNMTMLTIESSPYGKNDFAIPYPTYFHPSSDSEMVEWQERVRREKRQYLFAFSGAPRPHRTGSIRGEVISQCKSSSRCKLLSCVRNDLCNRPDNVIKVFMKSDFCLQPTGDSYTRRSTFDSVLTGCIPVFFHPGSAYVQYLWHFPKNYTKYSVFIPMDVIKNGSGTVEGVLSQIPEDVVMAMREQVIGSIPKIIYAQKKLEKFEDTFDITIKNVLARIKGARRLIREGKEPGNEFPEVLSWKYYLTGKLERHEWDSFFKT</sequence>
<evidence type="ECO:0000256" key="4">
    <source>
        <dbReference type="ARBA" id="ARBA00022968"/>
    </source>
</evidence>
<evidence type="ECO:0000259" key="6">
    <source>
        <dbReference type="Pfam" id="PF03016"/>
    </source>
</evidence>
<protein>
    <recommendedName>
        <fullName evidence="6">Exostosin GT47 domain-containing protein</fullName>
    </recommendedName>
</protein>
<comment type="caution">
    <text evidence="7">The sequence shown here is derived from an EMBL/GenBank/DDBJ whole genome shotgun (WGS) entry which is preliminary data.</text>
</comment>
<dbReference type="InterPro" id="IPR004263">
    <property type="entry name" value="Exostosin"/>
</dbReference>
<gene>
    <name evidence="7" type="ORF">Cgig2_001359</name>
</gene>
<dbReference type="AlphaFoldDB" id="A0A9Q1KVM1"/>
<comment type="similarity">
    <text evidence="2">Belongs to the glycosyltransferase 47 family.</text>
</comment>
<keyword evidence="4" id="KW-0735">Signal-anchor</keyword>
<dbReference type="GO" id="GO:0000139">
    <property type="term" value="C:Golgi membrane"/>
    <property type="evidence" value="ECO:0007669"/>
    <property type="project" value="UniProtKB-SubCell"/>
</dbReference>
<keyword evidence="3" id="KW-0328">Glycosyltransferase</keyword>
<keyword evidence="5" id="KW-0333">Golgi apparatus</keyword>
<dbReference type="Proteomes" id="UP001153076">
    <property type="component" value="Unassembled WGS sequence"/>
</dbReference>
<comment type="subcellular location">
    <subcellularLocation>
        <location evidence="1">Golgi apparatus membrane</location>
        <topology evidence="1">Single-pass type II membrane protein</topology>
    </subcellularLocation>
</comment>
<reference evidence="7" key="1">
    <citation type="submission" date="2022-04" db="EMBL/GenBank/DDBJ databases">
        <title>Carnegiea gigantea Genome sequencing and assembly v2.</title>
        <authorList>
            <person name="Copetti D."/>
            <person name="Sanderson M.J."/>
            <person name="Burquez A."/>
            <person name="Wojciechowski M.F."/>
        </authorList>
    </citation>
    <scope>NUCLEOTIDE SEQUENCE</scope>
    <source>
        <strain evidence="7">SGP5-SGP5p</strain>
        <tissue evidence="7">Aerial part</tissue>
    </source>
</reference>
<name>A0A9Q1KVM1_9CARY</name>
<keyword evidence="4" id="KW-0812">Transmembrane</keyword>
<feature type="domain" description="Exostosin GT47" evidence="6">
    <location>
        <begin position="84"/>
        <end position="419"/>
    </location>
</feature>
<dbReference type="PANTHER" id="PTHR11062:SF394">
    <property type="entry name" value="XYLOGLUCAN GALACTOSYLTRANSFERASE GT11-RELATED"/>
    <property type="match status" value="1"/>
</dbReference>
<evidence type="ECO:0000256" key="3">
    <source>
        <dbReference type="ARBA" id="ARBA00022676"/>
    </source>
</evidence>
<evidence type="ECO:0000256" key="5">
    <source>
        <dbReference type="ARBA" id="ARBA00023034"/>
    </source>
</evidence>
<proteinExistence type="inferred from homology"/>
<accession>A0A9Q1KVM1</accession>
<keyword evidence="3" id="KW-0808">Transferase</keyword>
<dbReference type="GO" id="GO:0016757">
    <property type="term" value="F:glycosyltransferase activity"/>
    <property type="evidence" value="ECO:0007669"/>
    <property type="project" value="UniProtKB-KW"/>
</dbReference>
<evidence type="ECO:0000256" key="1">
    <source>
        <dbReference type="ARBA" id="ARBA00004323"/>
    </source>
</evidence>
<dbReference type="EMBL" id="JAKOGI010000019">
    <property type="protein sequence ID" value="KAJ8449703.1"/>
    <property type="molecule type" value="Genomic_DNA"/>
</dbReference>
<dbReference type="PANTHER" id="PTHR11062">
    <property type="entry name" value="EXOSTOSIN HEPARAN SULFATE GLYCOSYLTRANSFERASE -RELATED"/>
    <property type="match status" value="1"/>
</dbReference>
<dbReference type="InterPro" id="IPR040911">
    <property type="entry name" value="Exostosin_GT47"/>
</dbReference>
<dbReference type="OrthoDB" id="1924787at2759"/>